<evidence type="ECO:0000256" key="2">
    <source>
        <dbReference type="ARBA" id="ARBA00012903"/>
    </source>
</evidence>
<dbReference type="InterPro" id="IPR013083">
    <property type="entry name" value="Znf_RING/FYVE/PHD"/>
</dbReference>
<dbReference type="CDD" id="cd15738">
    <property type="entry name" value="FYVE_MTMR_unchar"/>
    <property type="match status" value="1"/>
</dbReference>
<dbReference type="GO" id="GO:0052629">
    <property type="term" value="F:phosphatidylinositol-3,5-bisphosphate 3-phosphatase activity"/>
    <property type="evidence" value="ECO:0007669"/>
    <property type="project" value="UniProtKB-EC"/>
</dbReference>
<gene>
    <name evidence="8" type="ORF">PACLA_8A084675</name>
</gene>
<dbReference type="GO" id="GO:0008270">
    <property type="term" value="F:zinc ion binding"/>
    <property type="evidence" value="ECO:0007669"/>
    <property type="project" value="UniProtKB-KW"/>
</dbReference>
<proteinExistence type="inferred from homology"/>
<evidence type="ECO:0000256" key="5">
    <source>
        <dbReference type="ARBA" id="ARBA00022833"/>
    </source>
</evidence>
<feature type="compositionally biased region" description="Polar residues" evidence="7">
    <location>
        <begin position="122"/>
        <end position="131"/>
    </location>
</feature>
<organism evidence="8 9">
    <name type="scientific">Paramuricea clavata</name>
    <name type="common">Red gorgonian</name>
    <name type="synonym">Violescent sea-whip</name>
    <dbReference type="NCBI Taxonomy" id="317549"/>
    <lineage>
        <taxon>Eukaryota</taxon>
        <taxon>Metazoa</taxon>
        <taxon>Cnidaria</taxon>
        <taxon>Anthozoa</taxon>
        <taxon>Octocorallia</taxon>
        <taxon>Malacalcyonacea</taxon>
        <taxon>Plexauridae</taxon>
        <taxon>Paramuricea</taxon>
    </lineage>
</organism>
<reference evidence="8" key="1">
    <citation type="submission" date="2020-04" db="EMBL/GenBank/DDBJ databases">
        <authorList>
            <person name="Alioto T."/>
            <person name="Alioto T."/>
            <person name="Gomez Garrido J."/>
        </authorList>
    </citation>
    <scope>NUCLEOTIDE SEQUENCE</scope>
    <source>
        <strain evidence="8">A484AB</strain>
    </source>
</reference>
<dbReference type="Pfam" id="PF01363">
    <property type="entry name" value="FYVE"/>
    <property type="match status" value="1"/>
</dbReference>
<name>A0A7D9L162_PARCT</name>
<evidence type="ECO:0000256" key="4">
    <source>
        <dbReference type="ARBA" id="ARBA00022771"/>
    </source>
</evidence>
<dbReference type="InterPro" id="IPR010569">
    <property type="entry name" value="Myotubularin-like_Pase_dom"/>
</dbReference>
<dbReference type="InterPro" id="IPR017455">
    <property type="entry name" value="Znf_FYVE-rel"/>
</dbReference>
<feature type="non-terminal residue" evidence="8">
    <location>
        <position position="230"/>
    </location>
</feature>
<dbReference type="EC" id="3.1.3.95" evidence="2"/>
<dbReference type="EMBL" id="CACRXK020012647">
    <property type="protein sequence ID" value="CAB4023731.1"/>
    <property type="molecule type" value="Genomic_DNA"/>
</dbReference>
<keyword evidence="9" id="KW-1185">Reference proteome</keyword>
<dbReference type="Proteomes" id="UP001152795">
    <property type="component" value="Unassembled WGS sequence"/>
</dbReference>
<evidence type="ECO:0000313" key="9">
    <source>
        <dbReference type="Proteomes" id="UP001152795"/>
    </source>
</evidence>
<sequence>LSERTYSLWGYMWQNVNDFVNPLFNELKTHFLRPRTSPQYIRCWRAMYNRHENVMHSRETVTDAITSLVDQNDSIQDHISLLSKRIELMKIILDKETDNDLKIVNGPEEGVDKVGDERSEGEITTTTDNENPSCEVERELRRQGITLSELVSDNPRLSLDWQPFRGVTQCSCASPIDSLTRKYHCWNCGQVFCRRCIDYQTSLPGHYSENKVPVCKSCFKKIEKKPRTAT</sequence>
<keyword evidence="4" id="KW-0863">Zinc-finger</keyword>
<accession>A0A7D9L162</accession>
<dbReference type="SUPFAM" id="SSF52799">
    <property type="entry name" value="(Phosphotyrosine protein) phosphatases II"/>
    <property type="match status" value="1"/>
</dbReference>
<keyword evidence="3" id="KW-0479">Metal-binding</keyword>
<dbReference type="PROSITE" id="PS50178">
    <property type="entry name" value="ZF_FYVE"/>
    <property type="match status" value="1"/>
</dbReference>
<dbReference type="PROSITE" id="PS51339">
    <property type="entry name" value="PPASE_MYOTUBULARIN"/>
    <property type="match status" value="1"/>
</dbReference>
<comment type="similarity">
    <text evidence="1">Belongs to the protein-tyrosine phosphatase family. Non-receptor class myotubularin subfamily.</text>
</comment>
<evidence type="ECO:0000256" key="3">
    <source>
        <dbReference type="ARBA" id="ARBA00022723"/>
    </source>
</evidence>
<comment type="caution">
    <text evidence="8">The sequence shown here is derived from an EMBL/GenBank/DDBJ whole genome shotgun (WGS) entry which is preliminary data.</text>
</comment>
<feature type="region of interest" description="Disordered" evidence="7">
    <location>
        <begin position="103"/>
        <end position="131"/>
    </location>
</feature>
<dbReference type="InterPro" id="IPR011011">
    <property type="entry name" value="Znf_FYVE_PHD"/>
</dbReference>
<evidence type="ECO:0000256" key="1">
    <source>
        <dbReference type="ARBA" id="ARBA00007471"/>
    </source>
</evidence>
<evidence type="ECO:0000256" key="6">
    <source>
        <dbReference type="ARBA" id="ARBA00032571"/>
    </source>
</evidence>
<protein>
    <recommendedName>
        <fullName evidence="2">phosphatidylinositol-3,5-bisphosphate 3-phosphatase</fullName>
        <ecNumber evidence="2">3.1.3.95</ecNumber>
    </recommendedName>
    <alternativeName>
        <fullName evidence="6">Phosphatidylinositol-3,5-bisphosphate 3-phosphatase</fullName>
    </alternativeName>
</protein>
<dbReference type="InterPro" id="IPR029021">
    <property type="entry name" value="Prot-tyrosine_phosphatase-like"/>
</dbReference>
<evidence type="ECO:0000313" key="8">
    <source>
        <dbReference type="EMBL" id="CAB4023731.1"/>
    </source>
</evidence>
<feature type="compositionally biased region" description="Basic and acidic residues" evidence="7">
    <location>
        <begin position="110"/>
        <end position="121"/>
    </location>
</feature>
<dbReference type="AlphaFoldDB" id="A0A7D9L162"/>
<evidence type="ECO:0000256" key="7">
    <source>
        <dbReference type="SAM" id="MobiDB-lite"/>
    </source>
</evidence>
<dbReference type="OrthoDB" id="271628at2759"/>
<dbReference type="InterPro" id="IPR000306">
    <property type="entry name" value="Znf_FYVE"/>
</dbReference>
<dbReference type="SMART" id="SM00064">
    <property type="entry name" value="FYVE"/>
    <property type="match status" value="1"/>
</dbReference>
<dbReference type="SUPFAM" id="SSF57903">
    <property type="entry name" value="FYVE/PHD zinc finger"/>
    <property type="match status" value="1"/>
</dbReference>
<keyword evidence="5" id="KW-0862">Zinc</keyword>
<dbReference type="Gene3D" id="3.30.40.10">
    <property type="entry name" value="Zinc/RING finger domain, C3HC4 (zinc finger)"/>
    <property type="match status" value="1"/>
</dbReference>